<proteinExistence type="predicted"/>
<dbReference type="Proteomes" id="UP000777935">
    <property type="component" value="Unassembled WGS sequence"/>
</dbReference>
<feature type="compositionally biased region" description="Low complexity" evidence="1">
    <location>
        <begin position="162"/>
        <end position="173"/>
    </location>
</feature>
<dbReference type="RefSeq" id="WP_174138830.1">
    <property type="nucleotide sequence ID" value="NZ_JABUFE010000007.1"/>
</dbReference>
<evidence type="ECO:0000313" key="3">
    <source>
        <dbReference type="Proteomes" id="UP000777935"/>
    </source>
</evidence>
<dbReference type="Pfam" id="PF04748">
    <property type="entry name" value="Polysacc_deac_2"/>
    <property type="match status" value="1"/>
</dbReference>
<evidence type="ECO:0000313" key="2">
    <source>
        <dbReference type="EMBL" id="NSX55681.1"/>
    </source>
</evidence>
<dbReference type="EMBL" id="JABUFE010000007">
    <property type="protein sequence ID" value="NSX55681.1"/>
    <property type="molecule type" value="Genomic_DNA"/>
</dbReference>
<comment type="caution">
    <text evidence="2">The sequence shown here is derived from an EMBL/GenBank/DDBJ whole genome shotgun (WGS) entry which is preliminary data.</text>
</comment>
<feature type="compositionally biased region" description="Polar residues" evidence="1">
    <location>
        <begin position="174"/>
        <end position="184"/>
    </location>
</feature>
<name>A0ABX2IS10_9RHOB</name>
<dbReference type="Gene3D" id="3.20.20.370">
    <property type="entry name" value="Glycoside hydrolase/deacetylase"/>
    <property type="match status" value="1"/>
</dbReference>
<keyword evidence="3" id="KW-1185">Reference proteome</keyword>
<feature type="compositionally biased region" description="Polar residues" evidence="1">
    <location>
        <begin position="290"/>
        <end position="315"/>
    </location>
</feature>
<feature type="compositionally biased region" description="Low complexity" evidence="1">
    <location>
        <begin position="206"/>
        <end position="221"/>
    </location>
</feature>
<dbReference type="InterPro" id="IPR011330">
    <property type="entry name" value="Glyco_hydro/deAcase_b/a-brl"/>
</dbReference>
<reference evidence="2 3" key="1">
    <citation type="submission" date="2020-06" db="EMBL/GenBank/DDBJ databases">
        <title>Sulfitobacter algicola sp. nov., isolated from green algae.</title>
        <authorList>
            <person name="Wang C."/>
        </authorList>
    </citation>
    <scope>NUCLEOTIDE SEQUENCE [LARGE SCALE GENOMIC DNA]</scope>
    <source>
        <strain evidence="2 3">1151</strain>
    </source>
</reference>
<feature type="compositionally biased region" description="Low complexity" evidence="1">
    <location>
        <begin position="124"/>
        <end position="144"/>
    </location>
</feature>
<dbReference type="InterPro" id="IPR006837">
    <property type="entry name" value="Divergent_DAC"/>
</dbReference>
<organism evidence="2 3">
    <name type="scientific">Parasulfitobacter algicola</name>
    <dbReference type="NCBI Taxonomy" id="2614809"/>
    <lineage>
        <taxon>Bacteria</taxon>
        <taxon>Pseudomonadati</taxon>
        <taxon>Pseudomonadota</taxon>
        <taxon>Alphaproteobacteria</taxon>
        <taxon>Rhodobacterales</taxon>
        <taxon>Roseobacteraceae</taxon>
        <taxon>Parasulfitobacter</taxon>
    </lineage>
</organism>
<feature type="region of interest" description="Disordered" evidence="1">
    <location>
        <begin position="78"/>
        <end position="98"/>
    </location>
</feature>
<feature type="region of interest" description="Disordered" evidence="1">
    <location>
        <begin position="278"/>
        <end position="315"/>
    </location>
</feature>
<accession>A0ABX2IS10</accession>
<sequence>MARGFLSGAFLGVVVLGTGAAIMAAVSGPPEDRQIGDMAKTAAEPLPVETEVIDQPMIIITETPQPVIPTQPEETAEVEVPEPVAEPEVVEDTPPTPEVAEVVPQPVAEPDPVPAPIEPEVEVAEVQPEAQPEVETQAPQAPVEPEVEEPQLSFILIPNDPVSPSGGPSGEPSLNQTSPQQTPEPETEVTVDNTPAAPPLEEPEVAAEQPPQEPAEVAQPVDVAEAPVDPITPEPEVAEPEVVEATPEVAPEPVEEQIASAETSTGNAGTRPRRLQIGQSSLQGQGAINRGSNSTRLPTIGQPSQAAQGTGTVNAVSTGNALDDFAVPFENPQNRPLFSVMLMDDGSTNVSSNMISGFSYPVTVAVDATRGNASDRASAYRRAGFEVAMMTNLPSDATPADIEVTFESYRAAVPQAVAVFEQGNNDFQNQTRLVTQLVQILDATGQGLVTVSSGLNSAQRVADREGLPAVSVFREISDTNSMAIRRTLDSAVFRAGRDGNVLLVAQMSPAVISALSEWSQTPRAETVAIAPLSSVLKAQ</sequence>
<feature type="region of interest" description="Disordered" evidence="1">
    <location>
        <begin position="124"/>
        <end position="251"/>
    </location>
</feature>
<evidence type="ECO:0000256" key="1">
    <source>
        <dbReference type="SAM" id="MobiDB-lite"/>
    </source>
</evidence>
<protein>
    <submittedName>
        <fullName evidence="2">Divergent polysaccharide deacetylase family protein</fullName>
    </submittedName>
</protein>
<dbReference type="SUPFAM" id="SSF88713">
    <property type="entry name" value="Glycoside hydrolase/deacetylase"/>
    <property type="match status" value="1"/>
</dbReference>
<gene>
    <name evidence="2" type="ORF">HRQ87_12795</name>
</gene>